<dbReference type="InterPro" id="IPR032710">
    <property type="entry name" value="NTF2-like_dom_sf"/>
</dbReference>
<proteinExistence type="predicted"/>
<dbReference type="Pfam" id="PF12680">
    <property type="entry name" value="SnoaL_2"/>
    <property type="match status" value="1"/>
</dbReference>
<gene>
    <name evidence="2" type="ORF">GCM10009606_13650</name>
</gene>
<dbReference type="EMBL" id="BAAAJE010000006">
    <property type="protein sequence ID" value="GAA1134720.1"/>
    <property type="molecule type" value="Genomic_DNA"/>
</dbReference>
<evidence type="ECO:0000259" key="1">
    <source>
        <dbReference type="Pfam" id="PF12680"/>
    </source>
</evidence>
<sequence length="164" mass="18979">MGRFSRAELEQAFQHYQDEVDRIAGSGDWARFADLFAEDATYREHAYGDFTGREEIRQWIVRTMTTFPGSEMPRFPMEWHVVDEDRDRVVCEVWNDLVDPGDGQRHGASNITILTYAGDGLWSREEDVYNPATFLRATRRWARVADEHGRLSDEGRTWLAAFGG</sequence>
<dbReference type="Gene3D" id="3.10.450.50">
    <property type="match status" value="1"/>
</dbReference>
<protein>
    <submittedName>
        <fullName evidence="2">Nuclear transport factor 2 family protein</fullName>
    </submittedName>
</protein>
<name>A0ABN1UBI1_9ACTN</name>
<keyword evidence="3" id="KW-1185">Reference proteome</keyword>
<evidence type="ECO:0000313" key="2">
    <source>
        <dbReference type="EMBL" id="GAA1134720.1"/>
    </source>
</evidence>
<dbReference type="RefSeq" id="WP_343906733.1">
    <property type="nucleotide sequence ID" value="NZ_BAAAJE010000006.1"/>
</dbReference>
<organism evidence="2 3">
    <name type="scientific">Nocardioides aquiterrae</name>
    <dbReference type="NCBI Taxonomy" id="203799"/>
    <lineage>
        <taxon>Bacteria</taxon>
        <taxon>Bacillati</taxon>
        <taxon>Actinomycetota</taxon>
        <taxon>Actinomycetes</taxon>
        <taxon>Propionibacteriales</taxon>
        <taxon>Nocardioidaceae</taxon>
        <taxon>Nocardioides</taxon>
    </lineage>
</organism>
<reference evidence="2 3" key="1">
    <citation type="journal article" date="2019" name="Int. J. Syst. Evol. Microbiol.">
        <title>The Global Catalogue of Microorganisms (GCM) 10K type strain sequencing project: providing services to taxonomists for standard genome sequencing and annotation.</title>
        <authorList>
            <consortium name="The Broad Institute Genomics Platform"/>
            <consortium name="The Broad Institute Genome Sequencing Center for Infectious Disease"/>
            <person name="Wu L."/>
            <person name="Ma J."/>
        </authorList>
    </citation>
    <scope>NUCLEOTIDE SEQUENCE [LARGE SCALE GENOMIC DNA]</scope>
    <source>
        <strain evidence="2 3">JCM 11813</strain>
    </source>
</reference>
<comment type="caution">
    <text evidence="2">The sequence shown here is derived from an EMBL/GenBank/DDBJ whole genome shotgun (WGS) entry which is preliminary data.</text>
</comment>
<feature type="domain" description="SnoaL-like" evidence="1">
    <location>
        <begin position="25"/>
        <end position="124"/>
    </location>
</feature>
<dbReference type="InterPro" id="IPR037401">
    <property type="entry name" value="SnoaL-like"/>
</dbReference>
<accession>A0ABN1UBI1</accession>
<dbReference type="Proteomes" id="UP001499979">
    <property type="component" value="Unassembled WGS sequence"/>
</dbReference>
<dbReference type="SUPFAM" id="SSF54427">
    <property type="entry name" value="NTF2-like"/>
    <property type="match status" value="1"/>
</dbReference>
<evidence type="ECO:0000313" key="3">
    <source>
        <dbReference type="Proteomes" id="UP001499979"/>
    </source>
</evidence>